<evidence type="ECO:0000313" key="2">
    <source>
        <dbReference type="Proteomes" id="UP001631969"/>
    </source>
</evidence>
<accession>A0ACC7P0C4</accession>
<gene>
    <name evidence="1" type="ORF">ACI1P1_16440</name>
</gene>
<evidence type="ECO:0000313" key="1">
    <source>
        <dbReference type="EMBL" id="MFM9329885.1"/>
    </source>
</evidence>
<name>A0ACC7P0C4_9BACL</name>
<protein>
    <submittedName>
        <fullName evidence="1">Uncharacterized protein</fullName>
    </submittedName>
</protein>
<dbReference type="EMBL" id="JBJURJ010000010">
    <property type="protein sequence ID" value="MFM9329885.1"/>
    <property type="molecule type" value="Genomic_DNA"/>
</dbReference>
<comment type="caution">
    <text evidence="1">The sequence shown here is derived from an EMBL/GenBank/DDBJ whole genome shotgun (WGS) entry which is preliminary data.</text>
</comment>
<reference evidence="1" key="1">
    <citation type="submission" date="2024-12" db="EMBL/GenBank/DDBJ databases">
        <authorList>
            <person name="Wu N."/>
        </authorList>
    </citation>
    <scope>NUCLEOTIDE SEQUENCE</scope>
    <source>
        <strain evidence="1">P15</strain>
    </source>
</reference>
<dbReference type="Proteomes" id="UP001631969">
    <property type="component" value="Unassembled WGS sequence"/>
</dbReference>
<sequence>MKHQRTISILTALIVLLSLVAGIIGIMPGEGAEGQTFLSIHGEMVQLHGKGIYAKDSVAAAAQAIAQDWVTVFLGVPLLILSCWFARRKSLRARLLFAGTLAYFLYTYMSYSFLCTYNPLFLVYVALMSLCFFAFVLVMLSFDMALLQQAFSEKLPTRTIGILMIVFMCAIALMWLGRIVPPLLDGGTPLVLEHYTTLVIQVMDLGLIIPVSILSAILLMRRRPAGLLLSAVMCMKGATMLTSLTAMVINQKLAGVDISVAEMVVFPAANLLVLLGIFVFMTKIRVSPSN</sequence>
<keyword evidence="2" id="KW-1185">Reference proteome</keyword>
<proteinExistence type="predicted"/>
<organism evidence="1 2">
    <name type="scientific">Paenibacillus mesotrionivorans</name>
    <dbReference type="NCBI Taxonomy" id="3160968"/>
    <lineage>
        <taxon>Bacteria</taxon>
        <taxon>Bacillati</taxon>
        <taxon>Bacillota</taxon>
        <taxon>Bacilli</taxon>
        <taxon>Bacillales</taxon>
        <taxon>Paenibacillaceae</taxon>
        <taxon>Paenibacillus</taxon>
    </lineage>
</organism>